<dbReference type="InterPro" id="IPR020559">
    <property type="entry name" value="PRibGlycinamide_synth_CS"/>
</dbReference>
<dbReference type="Pfam" id="PF01071">
    <property type="entry name" value="GARS_A"/>
    <property type="match status" value="1"/>
</dbReference>
<dbReference type="SUPFAM" id="SSF51246">
    <property type="entry name" value="Rudiment single hybrid motif"/>
    <property type="match status" value="1"/>
</dbReference>
<dbReference type="InterPro" id="IPR020561">
    <property type="entry name" value="PRibGlycinamid_synth_ATP-grasp"/>
</dbReference>
<feature type="domain" description="ATP-grasp" evidence="14">
    <location>
        <begin position="107"/>
        <end position="303"/>
    </location>
</feature>
<dbReference type="InterPro" id="IPR016185">
    <property type="entry name" value="PreATP-grasp_dom_sf"/>
</dbReference>
<dbReference type="UniPathway" id="UPA00074">
    <property type="reaction ID" value="UER00125"/>
</dbReference>
<evidence type="ECO:0000313" key="15">
    <source>
        <dbReference type="EMBL" id="AEW95701.1"/>
    </source>
</evidence>
<evidence type="ECO:0000259" key="14">
    <source>
        <dbReference type="PROSITE" id="PS50975"/>
    </source>
</evidence>
<dbReference type="GO" id="GO:0046872">
    <property type="term" value="F:metal ion binding"/>
    <property type="evidence" value="ECO:0007669"/>
    <property type="project" value="InterPro"/>
</dbReference>
<dbReference type="InterPro" id="IPR011054">
    <property type="entry name" value="Rudment_hybrid_motif"/>
</dbReference>
<gene>
    <name evidence="12" type="primary">purD</name>
    <name evidence="15" type="ordered locus">SCATT_33300</name>
</gene>
<evidence type="ECO:0000256" key="10">
    <source>
        <dbReference type="ARBA" id="ARBA00042242"/>
    </source>
</evidence>
<accession>F8JVK4</accession>
<keyword evidence="6 13" id="KW-0547">Nucleotide-binding</keyword>
<evidence type="ECO:0000256" key="5">
    <source>
        <dbReference type="ARBA" id="ARBA00022598"/>
    </source>
</evidence>
<dbReference type="KEGG" id="scy:SCATT_33300"/>
<accession>G8WQU3</accession>
<dbReference type="InterPro" id="IPR000115">
    <property type="entry name" value="PRibGlycinamide_synth"/>
</dbReference>
<evidence type="ECO:0000256" key="13">
    <source>
        <dbReference type="PROSITE-ProRule" id="PRU00409"/>
    </source>
</evidence>
<dbReference type="Pfam" id="PF02843">
    <property type="entry name" value="GARS_C"/>
    <property type="match status" value="1"/>
</dbReference>
<sequence length="424" mass="43642">MKVLVIGGGAREHALCRSLSLDPDVTALHCAPGNAGIGEVAELHPVEILDGAAVADLAVRLGADLVVVGPEAPLVAGVADAVRDRGIACFGPSARAAQLEGSKAFAKDVMAAAGVPTARAYVCATPEEVDAALDAFGPPYVVKDDGLAAGKGVVVTEDLAAARAHALACDQVVIEEYLDGPEVSLFAVTDGETVVPLQPAQDFKRALDDDQGPNTGGMGAYSPLPWAGPALVEEVTATVLQPTVDELRRRGTPFAGLLYAGLAITSRGVRVIEFNARFGDPETQVVLARLKTPLAGVLAAAATGRLAELPPLRWRDEAAVTVVIAAHNYPGAPRTGDPIEGLADVAAGPDHTYVLHAGTRTDEDGRVVSAGGRVLSVTAHGQDLAIARERAYTGVGRIRLAGSHHRGDIARKAAEDAQTPADAR</sequence>
<evidence type="ECO:0000256" key="12">
    <source>
        <dbReference type="HAMAP-Rule" id="MF_00138"/>
    </source>
</evidence>
<dbReference type="STRING" id="1003195.SCATT_33300"/>
<dbReference type="RefSeq" id="WP_014144069.1">
    <property type="nucleotide sequence ID" value="NC_016111.1"/>
</dbReference>
<evidence type="ECO:0000256" key="7">
    <source>
        <dbReference type="ARBA" id="ARBA00022755"/>
    </source>
</evidence>
<dbReference type="PANTHER" id="PTHR43472:SF1">
    <property type="entry name" value="PHOSPHORIBOSYLAMINE--GLYCINE LIGASE, CHLOROPLASTIC"/>
    <property type="match status" value="1"/>
</dbReference>
<dbReference type="GO" id="GO:0005524">
    <property type="term" value="F:ATP binding"/>
    <property type="evidence" value="ECO:0007669"/>
    <property type="project" value="UniProtKB-UniRule"/>
</dbReference>
<reference evidence="16" key="1">
    <citation type="submission" date="2011-12" db="EMBL/GenBank/DDBJ databases">
        <title>Complete genome sequence of Streptomyces cattleya strain DSM 46488.</title>
        <authorList>
            <person name="Ou H.-Y."/>
            <person name="Li P."/>
            <person name="Zhao C."/>
            <person name="O'Hagan D."/>
            <person name="Deng Z."/>
        </authorList>
    </citation>
    <scope>NUCLEOTIDE SEQUENCE [LARGE SCALE GENOMIC DNA]</scope>
    <source>
        <strain evidence="16">ATCC 35852 / DSM 46488 / JCM 4925 / NBRC 14057 / NRRL 8057</strain>
    </source>
</reference>
<dbReference type="EC" id="6.3.4.13" evidence="4 12"/>
<dbReference type="SUPFAM" id="SSF52440">
    <property type="entry name" value="PreATP-grasp domain"/>
    <property type="match status" value="1"/>
</dbReference>
<dbReference type="KEGG" id="sct:SCAT_3339"/>
<evidence type="ECO:0000256" key="8">
    <source>
        <dbReference type="ARBA" id="ARBA00022840"/>
    </source>
</evidence>
<dbReference type="Gene3D" id="3.30.470.20">
    <property type="entry name" value="ATP-grasp fold, B domain"/>
    <property type="match status" value="1"/>
</dbReference>
<name>F8JVK4_STREN</name>
<dbReference type="InterPro" id="IPR020562">
    <property type="entry name" value="PRibGlycinamide_synth_N"/>
</dbReference>
<comment type="cofactor">
    <cofactor evidence="1">
        <name>Mn(2+)</name>
        <dbReference type="ChEBI" id="CHEBI:29035"/>
    </cofactor>
</comment>
<keyword evidence="16" id="KW-1185">Reference proteome</keyword>
<evidence type="ECO:0000256" key="6">
    <source>
        <dbReference type="ARBA" id="ARBA00022741"/>
    </source>
</evidence>
<dbReference type="Pfam" id="PF02844">
    <property type="entry name" value="GARS_N"/>
    <property type="match status" value="1"/>
</dbReference>
<comment type="similarity">
    <text evidence="9 12">Belongs to the GARS family.</text>
</comment>
<dbReference type="Gene3D" id="3.90.600.10">
    <property type="entry name" value="Phosphoribosylglycinamide synthetase, C-terminal domain"/>
    <property type="match status" value="1"/>
</dbReference>
<dbReference type="GO" id="GO:0009113">
    <property type="term" value="P:purine nucleobase biosynthetic process"/>
    <property type="evidence" value="ECO:0007669"/>
    <property type="project" value="InterPro"/>
</dbReference>
<evidence type="ECO:0000256" key="3">
    <source>
        <dbReference type="ARBA" id="ARBA00005174"/>
    </source>
</evidence>
<dbReference type="HAMAP" id="MF_00138">
    <property type="entry name" value="GARS"/>
    <property type="match status" value="1"/>
</dbReference>
<dbReference type="EMBL" id="CP003219">
    <property type="protein sequence ID" value="AEW95701.1"/>
    <property type="molecule type" value="Genomic_DNA"/>
</dbReference>
<evidence type="ECO:0000256" key="1">
    <source>
        <dbReference type="ARBA" id="ARBA00001936"/>
    </source>
</evidence>
<dbReference type="Gene3D" id="3.40.50.20">
    <property type="match status" value="1"/>
</dbReference>
<comment type="cofactor">
    <cofactor evidence="2">
        <name>Mg(2+)</name>
        <dbReference type="ChEBI" id="CHEBI:18420"/>
    </cofactor>
</comment>
<evidence type="ECO:0000256" key="4">
    <source>
        <dbReference type="ARBA" id="ARBA00013255"/>
    </source>
</evidence>
<proteinExistence type="inferred from homology"/>
<dbReference type="SMART" id="SM01209">
    <property type="entry name" value="GARS_A"/>
    <property type="match status" value="1"/>
</dbReference>
<evidence type="ECO:0000256" key="2">
    <source>
        <dbReference type="ARBA" id="ARBA00001946"/>
    </source>
</evidence>
<evidence type="ECO:0000313" key="16">
    <source>
        <dbReference type="Proteomes" id="UP000007842"/>
    </source>
</evidence>
<dbReference type="PROSITE" id="PS00184">
    <property type="entry name" value="GARS"/>
    <property type="match status" value="1"/>
</dbReference>
<dbReference type="PATRIC" id="fig|1003195.11.peg.4811"/>
<dbReference type="InterPro" id="IPR020560">
    <property type="entry name" value="PRibGlycinamide_synth_C-dom"/>
</dbReference>
<keyword evidence="5 12" id="KW-0436">Ligase</keyword>
<dbReference type="Proteomes" id="UP000007842">
    <property type="component" value="Chromosome"/>
</dbReference>
<dbReference type="SUPFAM" id="SSF56059">
    <property type="entry name" value="Glutathione synthetase ATP-binding domain-like"/>
    <property type="match status" value="1"/>
</dbReference>
<evidence type="ECO:0000256" key="9">
    <source>
        <dbReference type="ARBA" id="ARBA00038345"/>
    </source>
</evidence>
<dbReference type="GO" id="GO:0004637">
    <property type="term" value="F:phosphoribosylamine-glycine ligase activity"/>
    <property type="evidence" value="ECO:0007669"/>
    <property type="project" value="UniProtKB-UniRule"/>
</dbReference>
<dbReference type="Gene3D" id="3.30.1490.20">
    <property type="entry name" value="ATP-grasp fold, A domain"/>
    <property type="match status" value="1"/>
</dbReference>
<dbReference type="NCBIfam" id="TIGR00877">
    <property type="entry name" value="purD"/>
    <property type="match status" value="1"/>
</dbReference>
<keyword evidence="7 12" id="KW-0658">Purine biosynthesis</keyword>
<dbReference type="OrthoDB" id="9807240at2"/>
<dbReference type="InterPro" id="IPR013815">
    <property type="entry name" value="ATP_grasp_subdomain_1"/>
</dbReference>
<evidence type="ECO:0000256" key="11">
    <source>
        <dbReference type="ARBA" id="ARBA00042864"/>
    </source>
</evidence>
<dbReference type="InterPro" id="IPR011761">
    <property type="entry name" value="ATP-grasp"/>
</dbReference>
<organism evidence="15 16">
    <name type="scientific">Streptantibioticus cattleyicolor (strain ATCC 35852 / DSM 46488 / JCM 4925 / NBRC 14057 / NRRL 8057)</name>
    <name type="common">Streptomyces cattleya</name>
    <dbReference type="NCBI Taxonomy" id="1003195"/>
    <lineage>
        <taxon>Bacteria</taxon>
        <taxon>Bacillati</taxon>
        <taxon>Actinomycetota</taxon>
        <taxon>Actinomycetes</taxon>
        <taxon>Kitasatosporales</taxon>
        <taxon>Streptomycetaceae</taxon>
        <taxon>Streptantibioticus</taxon>
    </lineage>
</organism>
<dbReference type="PROSITE" id="PS50975">
    <property type="entry name" value="ATP_GRASP"/>
    <property type="match status" value="1"/>
</dbReference>
<comment type="pathway">
    <text evidence="3 12">Purine metabolism; IMP biosynthesis via de novo pathway; N(1)-(5-phospho-D-ribosyl)glycinamide from 5-phospho-alpha-D-ribose 1-diphosphate: step 2/2.</text>
</comment>
<dbReference type="eggNOG" id="COG0151">
    <property type="taxonomic scope" value="Bacteria"/>
</dbReference>
<dbReference type="HOGENOM" id="CLU_027420_3_1_11"/>
<comment type="catalytic activity">
    <reaction evidence="12">
        <text>5-phospho-beta-D-ribosylamine + glycine + ATP = N(1)-(5-phospho-beta-D-ribosyl)glycinamide + ADP + phosphate + H(+)</text>
        <dbReference type="Rhea" id="RHEA:17453"/>
        <dbReference type="ChEBI" id="CHEBI:15378"/>
        <dbReference type="ChEBI" id="CHEBI:30616"/>
        <dbReference type="ChEBI" id="CHEBI:43474"/>
        <dbReference type="ChEBI" id="CHEBI:57305"/>
        <dbReference type="ChEBI" id="CHEBI:58681"/>
        <dbReference type="ChEBI" id="CHEBI:143788"/>
        <dbReference type="ChEBI" id="CHEBI:456216"/>
        <dbReference type="EC" id="6.3.4.13"/>
    </reaction>
</comment>
<keyword evidence="8 13" id="KW-0067">ATP-binding</keyword>
<dbReference type="PANTHER" id="PTHR43472">
    <property type="entry name" value="PHOSPHORIBOSYLAMINE--GLYCINE LIGASE"/>
    <property type="match status" value="1"/>
</dbReference>
<dbReference type="AlphaFoldDB" id="F8JVK4"/>
<dbReference type="InterPro" id="IPR037123">
    <property type="entry name" value="PRibGlycinamide_synth_C_sf"/>
</dbReference>
<protein>
    <recommendedName>
        <fullName evidence="4 12">Phosphoribosylamine--glycine ligase</fullName>
        <ecNumber evidence="4 12">6.3.4.13</ecNumber>
    </recommendedName>
    <alternativeName>
        <fullName evidence="12">GARS</fullName>
    </alternativeName>
    <alternativeName>
        <fullName evidence="10 12">Glycinamide ribonucleotide synthetase</fullName>
    </alternativeName>
    <alternativeName>
        <fullName evidence="11 12">Phosphoribosylglycinamide synthetase</fullName>
    </alternativeName>
</protein>
<dbReference type="SMART" id="SM01210">
    <property type="entry name" value="GARS_C"/>
    <property type="match status" value="1"/>
</dbReference>
<dbReference type="GO" id="GO:0006189">
    <property type="term" value="P:'de novo' IMP biosynthetic process"/>
    <property type="evidence" value="ECO:0007669"/>
    <property type="project" value="UniProtKB-UniRule"/>
</dbReference>